<protein>
    <submittedName>
        <fullName evidence="1">Uncharacterized protein</fullName>
    </submittedName>
</protein>
<proteinExistence type="predicted"/>
<evidence type="ECO:0000313" key="1">
    <source>
        <dbReference type="EMBL" id="KAL1838492.1"/>
    </source>
</evidence>
<name>A0ABR3V9X2_9PEZI</name>
<evidence type="ECO:0000313" key="2">
    <source>
        <dbReference type="Proteomes" id="UP001586593"/>
    </source>
</evidence>
<dbReference type="EMBL" id="JAZHXJ010002467">
    <property type="protein sequence ID" value="KAL1838492.1"/>
    <property type="molecule type" value="Genomic_DNA"/>
</dbReference>
<reference evidence="1 2" key="1">
    <citation type="journal article" date="2024" name="Commun. Biol.">
        <title>Comparative genomic analysis of thermophilic fungi reveals convergent evolutionary adaptations and gene losses.</title>
        <authorList>
            <person name="Steindorff A.S."/>
            <person name="Aguilar-Pontes M.V."/>
            <person name="Robinson A.J."/>
            <person name="Andreopoulos B."/>
            <person name="LaButti K."/>
            <person name="Kuo A."/>
            <person name="Mondo S."/>
            <person name="Riley R."/>
            <person name="Otillar R."/>
            <person name="Haridas S."/>
            <person name="Lipzen A."/>
            <person name="Grimwood J."/>
            <person name="Schmutz J."/>
            <person name="Clum A."/>
            <person name="Reid I.D."/>
            <person name="Moisan M.C."/>
            <person name="Butler G."/>
            <person name="Nguyen T.T.M."/>
            <person name="Dewar K."/>
            <person name="Conant G."/>
            <person name="Drula E."/>
            <person name="Henrissat B."/>
            <person name="Hansel C."/>
            <person name="Singer S."/>
            <person name="Hutchinson M.I."/>
            <person name="de Vries R.P."/>
            <person name="Natvig D.O."/>
            <person name="Powell A.J."/>
            <person name="Tsang A."/>
            <person name="Grigoriev I.V."/>
        </authorList>
    </citation>
    <scope>NUCLEOTIDE SEQUENCE [LARGE SCALE GENOMIC DNA]</scope>
    <source>
        <strain evidence="1 2">ATCC 24622</strain>
    </source>
</reference>
<accession>A0ABR3V9X2</accession>
<gene>
    <name evidence="1" type="ORF">VTK73DRAFT_4307</name>
</gene>
<dbReference type="Proteomes" id="UP001586593">
    <property type="component" value="Unassembled WGS sequence"/>
</dbReference>
<comment type="caution">
    <text evidence="1">The sequence shown here is derived from an EMBL/GenBank/DDBJ whole genome shotgun (WGS) entry which is preliminary data.</text>
</comment>
<sequence>MSADRVAAGSPCRSRLRTALFLLQADDLAGVQPVDVDRCALERDSSQKGGRTGWVRITGCTVSMGSRMYLSRWSCTAAWENPEWVASLPWRNARKLGESALYAAVVDRYRVSPPDAGTSRLRKMVVPMPLLHRGQSRGHDPGHDSSIRAHSHLVAHVRVPLDAADVVLDLVVDRPGPGAYASVSGARMRAGGGIRAYTKSRYTGSSSG</sequence>
<organism evidence="1 2">
    <name type="scientific">Phialemonium thermophilum</name>
    <dbReference type="NCBI Taxonomy" id="223376"/>
    <lineage>
        <taxon>Eukaryota</taxon>
        <taxon>Fungi</taxon>
        <taxon>Dikarya</taxon>
        <taxon>Ascomycota</taxon>
        <taxon>Pezizomycotina</taxon>
        <taxon>Sordariomycetes</taxon>
        <taxon>Sordariomycetidae</taxon>
        <taxon>Cephalothecales</taxon>
        <taxon>Cephalothecaceae</taxon>
        <taxon>Phialemonium</taxon>
    </lineage>
</organism>
<keyword evidence="2" id="KW-1185">Reference proteome</keyword>